<dbReference type="EMBL" id="PVUF01000016">
    <property type="protein sequence ID" value="PRZ45283.1"/>
    <property type="molecule type" value="Genomic_DNA"/>
</dbReference>
<dbReference type="InterPro" id="IPR027417">
    <property type="entry name" value="P-loop_NTPase"/>
</dbReference>
<gene>
    <name evidence="6" type="ORF">CLV89_11627</name>
</gene>
<proteinExistence type="inferred from homology"/>
<feature type="domain" description="ABC transporter" evidence="5">
    <location>
        <begin position="4"/>
        <end position="234"/>
    </location>
</feature>
<dbReference type="InterPro" id="IPR015855">
    <property type="entry name" value="ABC_transpr_MalK-like"/>
</dbReference>
<evidence type="ECO:0000256" key="3">
    <source>
        <dbReference type="ARBA" id="ARBA00022741"/>
    </source>
</evidence>
<comment type="caution">
    <text evidence="6">The sequence shown here is derived from an EMBL/GenBank/DDBJ whole genome shotgun (WGS) entry which is preliminary data.</text>
</comment>
<reference evidence="6 7" key="1">
    <citation type="submission" date="2018-03" db="EMBL/GenBank/DDBJ databases">
        <title>Genomic Encyclopedia of Archaeal and Bacterial Type Strains, Phase II (KMG-II): from individual species to whole genera.</title>
        <authorList>
            <person name="Goeker M."/>
        </authorList>
    </citation>
    <scope>NUCLEOTIDE SEQUENCE [LARGE SCALE GENOMIC DNA]</scope>
    <source>
        <strain evidence="6 7">DSM 25328</strain>
    </source>
</reference>
<dbReference type="SUPFAM" id="SSF50331">
    <property type="entry name" value="MOP-like"/>
    <property type="match status" value="1"/>
</dbReference>
<dbReference type="PANTHER" id="PTHR43875">
    <property type="entry name" value="MALTODEXTRIN IMPORT ATP-BINDING PROTEIN MSMX"/>
    <property type="match status" value="1"/>
</dbReference>
<dbReference type="SUPFAM" id="SSF52540">
    <property type="entry name" value="P-loop containing nucleoside triphosphate hydrolases"/>
    <property type="match status" value="1"/>
</dbReference>
<accession>A0A2T1A9K3</accession>
<dbReference type="NCBIfam" id="NF008653">
    <property type="entry name" value="PRK11650.1"/>
    <property type="match status" value="1"/>
</dbReference>
<organism evidence="6 7">
    <name type="scientific">Tritonibacter scottomollicae</name>
    <name type="common">Epibacterium scottomollicae</name>
    <dbReference type="NCBI Taxonomy" id="483013"/>
    <lineage>
        <taxon>Bacteria</taxon>
        <taxon>Pseudomonadati</taxon>
        <taxon>Pseudomonadota</taxon>
        <taxon>Alphaproteobacteria</taxon>
        <taxon>Rhodobacterales</taxon>
        <taxon>Paracoccaceae</taxon>
        <taxon>Tritonibacter</taxon>
    </lineage>
</organism>
<dbReference type="InterPro" id="IPR013611">
    <property type="entry name" value="Transp-assoc_OB_typ2"/>
</dbReference>
<dbReference type="InterPro" id="IPR012340">
    <property type="entry name" value="NA-bd_OB-fold"/>
</dbReference>
<dbReference type="GO" id="GO:0008643">
    <property type="term" value="P:carbohydrate transport"/>
    <property type="evidence" value="ECO:0007669"/>
    <property type="project" value="InterPro"/>
</dbReference>
<dbReference type="InterPro" id="IPR003593">
    <property type="entry name" value="AAA+_ATPase"/>
</dbReference>
<evidence type="ECO:0000313" key="7">
    <source>
        <dbReference type="Proteomes" id="UP000237718"/>
    </source>
</evidence>
<dbReference type="Pfam" id="PF08402">
    <property type="entry name" value="TOBE_2"/>
    <property type="match status" value="1"/>
</dbReference>
<dbReference type="OrthoDB" id="9802264at2"/>
<dbReference type="GO" id="GO:0055052">
    <property type="term" value="C:ATP-binding cassette (ABC) transporter complex, substrate-binding subunit-containing"/>
    <property type="evidence" value="ECO:0007669"/>
    <property type="project" value="TreeGrafter"/>
</dbReference>
<dbReference type="InterPro" id="IPR008995">
    <property type="entry name" value="Mo/tungstate-bd_C_term_dom"/>
</dbReference>
<dbReference type="Gene3D" id="3.40.50.300">
    <property type="entry name" value="P-loop containing nucleotide triphosphate hydrolases"/>
    <property type="match status" value="1"/>
</dbReference>
<comment type="similarity">
    <text evidence="1">Belongs to the ABC transporter superfamily.</text>
</comment>
<keyword evidence="3" id="KW-0547">Nucleotide-binding</keyword>
<dbReference type="InterPro" id="IPR017871">
    <property type="entry name" value="ABC_transporter-like_CS"/>
</dbReference>
<dbReference type="Gene3D" id="2.40.50.140">
    <property type="entry name" value="Nucleic acid-binding proteins"/>
    <property type="match status" value="1"/>
</dbReference>
<dbReference type="RefSeq" id="WP_106165131.1">
    <property type="nucleotide sequence ID" value="NZ_PVUF01000016.1"/>
</dbReference>
<dbReference type="PROSITE" id="PS50893">
    <property type="entry name" value="ABC_TRANSPORTER_2"/>
    <property type="match status" value="1"/>
</dbReference>
<dbReference type="FunFam" id="3.40.50.300:FF:000042">
    <property type="entry name" value="Maltose/maltodextrin ABC transporter, ATP-binding protein"/>
    <property type="match status" value="1"/>
</dbReference>
<protein>
    <submittedName>
        <fullName evidence="6">Carbohydrate ABC transporter ATP-binding protein (CUT1 family)</fullName>
    </submittedName>
</protein>
<sequence length="355" mass="38748">MSTLELREIRKSYGTLETLKGINLNLESGEFLVLLGASGCGKSTLLSMISGLSDPTSGDITLNERRLNGVHPKDRDIAMVFQSYALYPNLSVARNIGFGLEMRGIDRSTREKAVLEAAKVLQVDHLLDRKPGDLSGGQRQRVAIGRALVRKPKLFLFDEPLSNLDAKLRLEMRSELKRLHQMLGVTVVYVTHDQIEAMTLASRIAVMRGGCIEQLGTPEEIYNRPASRFVAEFMGSPPINILATQQTERGLEIASGAAVLKDLRPTDPVVVGIRPEALKTQAFDGAITLSGTVDLVELTGPEQIVSVALNDTRVTATLPADLPLALGQDIDLFVEPNRILTFDANSGDRVECLPH</sequence>
<evidence type="ECO:0000256" key="1">
    <source>
        <dbReference type="ARBA" id="ARBA00005417"/>
    </source>
</evidence>
<name>A0A2T1A9K3_TRISK</name>
<evidence type="ECO:0000256" key="2">
    <source>
        <dbReference type="ARBA" id="ARBA00022448"/>
    </source>
</evidence>
<evidence type="ECO:0000313" key="6">
    <source>
        <dbReference type="EMBL" id="PRZ45283.1"/>
    </source>
</evidence>
<dbReference type="AlphaFoldDB" id="A0A2T1A9K3"/>
<evidence type="ECO:0000259" key="5">
    <source>
        <dbReference type="PROSITE" id="PS50893"/>
    </source>
</evidence>
<dbReference type="PROSITE" id="PS00211">
    <property type="entry name" value="ABC_TRANSPORTER_1"/>
    <property type="match status" value="1"/>
</dbReference>
<dbReference type="Proteomes" id="UP000237718">
    <property type="component" value="Unassembled WGS sequence"/>
</dbReference>
<dbReference type="InterPro" id="IPR047641">
    <property type="entry name" value="ABC_transpr_MalK/UgpC-like"/>
</dbReference>
<dbReference type="GO" id="GO:0016887">
    <property type="term" value="F:ATP hydrolysis activity"/>
    <property type="evidence" value="ECO:0007669"/>
    <property type="project" value="InterPro"/>
</dbReference>
<dbReference type="CDD" id="cd03301">
    <property type="entry name" value="ABC_MalK_N"/>
    <property type="match status" value="1"/>
</dbReference>
<dbReference type="Pfam" id="PF00005">
    <property type="entry name" value="ABC_tran"/>
    <property type="match status" value="1"/>
</dbReference>
<dbReference type="GO" id="GO:0140359">
    <property type="term" value="F:ABC-type transporter activity"/>
    <property type="evidence" value="ECO:0007669"/>
    <property type="project" value="InterPro"/>
</dbReference>
<keyword evidence="4 6" id="KW-0067">ATP-binding</keyword>
<dbReference type="SMART" id="SM00382">
    <property type="entry name" value="AAA"/>
    <property type="match status" value="1"/>
</dbReference>
<dbReference type="PANTHER" id="PTHR43875:SF14">
    <property type="entry name" value="ABC TRANSPORTER ATP-BINDING PROTEIN"/>
    <property type="match status" value="1"/>
</dbReference>
<keyword evidence="2" id="KW-0813">Transport</keyword>
<dbReference type="InterPro" id="IPR003439">
    <property type="entry name" value="ABC_transporter-like_ATP-bd"/>
</dbReference>
<dbReference type="Gene3D" id="2.40.50.100">
    <property type="match status" value="1"/>
</dbReference>
<dbReference type="GO" id="GO:0005524">
    <property type="term" value="F:ATP binding"/>
    <property type="evidence" value="ECO:0007669"/>
    <property type="project" value="UniProtKB-KW"/>
</dbReference>
<evidence type="ECO:0000256" key="4">
    <source>
        <dbReference type="ARBA" id="ARBA00022840"/>
    </source>
</evidence>